<keyword evidence="1" id="KW-0732">Signal</keyword>
<keyword evidence="3" id="KW-1185">Reference proteome</keyword>
<evidence type="ECO:0000256" key="1">
    <source>
        <dbReference type="SAM" id="SignalP"/>
    </source>
</evidence>
<comment type="caution">
    <text evidence="2">The sequence shown here is derived from an EMBL/GenBank/DDBJ whole genome shotgun (WGS) entry which is preliminary data.</text>
</comment>
<name>A0AAN7T6B7_9EURO</name>
<dbReference type="AlphaFoldDB" id="A0AAN7T6B7"/>
<proteinExistence type="predicted"/>
<organism evidence="2 3">
    <name type="scientific">Lithohypha guttulata</name>
    <dbReference type="NCBI Taxonomy" id="1690604"/>
    <lineage>
        <taxon>Eukaryota</taxon>
        <taxon>Fungi</taxon>
        <taxon>Dikarya</taxon>
        <taxon>Ascomycota</taxon>
        <taxon>Pezizomycotina</taxon>
        <taxon>Eurotiomycetes</taxon>
        <taxon>Chaetothyriomycetidae</taxon>
        <taxon>Chaetothyriales</taxon>
        <taxon>Trichomeriaceae</taxon>
        <taxon>Lithohypha</taxon>
    </lineage>
</organism>
<dbReference type="EMBL" id="JAVRRJ010000001">
    <property type="protein sequence ID" value="KAK5091213.1"/>
    <property type="molecule type" value="Genomic_DNA"/>
</dbReference>
<dbReference type="Proteomes" id="UP001309876">
    <property type="component" value="Unassembled WGS sequence"/>
</dbReference>
<reference evidence="2 3" key="1">
    <citation type="submission" date="2023-08" db="EMBL/GenBank/DDBJ databases">
        <title>Black Yeasts Isolated from many extreme environments.</title>
        <authorList>
            <person name="Coleine C."/>
            <person name="Stajich J.E."/>
            <person name="Selbmann L."/>
        </authorList>
    </citation>
    <scope>NUCLEOTIDE SEQUENCE [LARGE SCALE GENOMIC DNA]</scope>
    <source>
        <strain evidence="2 3">CCFEE 5910</strain>
    </source>
</reference>
<evidence type="ECO:0000313" key="3">
    <source>
        <dbReference type="Proteomes" id="UP001309876"/>
    </source>
</evidence>
<feature type="signal peptide" evidence="1">
    <location>
        <begin position="1"/>
        <end position="18"/>
    </location>
</feature>
<protein>
    <submittedName>
        <fullName evidence="2">Uncharacterized protein</fullName>
    </submittedName>
</protein>
<accession>A0AAN7T6B7</accession>
<feature type="chain" id="PRO_5042827649" evidence="1">
    <location>
        <begin position="19"/>
        <end position="133"/>
    </location>
</feature>
<evidence type="ECO:0000313" key="2">
    <source>
        <dbReference type="EMBL" id="KAK5091213.1"/>
    </source>
</evidence>
<sequence length="133" mass="13230">MKSVIATTLLALFSTSLAAPSTSIAERDVTFATIALSNDQTGAYGSAQIPINGVTILINSAFANTGITQGGAFTASSASLVGGLANNPSCTIVGAVGGNVLGQLNAQKTYAKFGNPNMLETVSLKTGAITCTA</sequence>
<gene>
    <name evidence="2" type="ORF">LTR05_001393</name>
</gene>